<keyword evidence="2" id="KW-1185">Reference proteome</keyword>
<reference evidence="1 2" key="1">
    <citation type="journal article" date="2023" name="ISME J.">
        <title>Cultivation and genomic characterization of novel and ubiquitous marine nitrite-oxidizing bacteria from the Nitrospirales.</title>
        <authorList>
            <person name="Mueller A.J."/>
            <person name="Daebeler A."/>
            <person name="Herbold C.W."/>
            <person name="Kirkegaard R.H."/>
            <person name="Daims H."/>
        </authorList>
    </citation>
    <scope>NUCLEOTIDE SEQUENCE [LARGE SCALE GENOMIC DNA]</scope>
    <source>
        <strain evidence="1 2">EB</strain>
    </source>
</reference>
<name>A0ABU3K4I5_9BACT</name>
<comment type="caution">
    <text evidence="1">The sequence shown here is derived from an EMBL/GenBank/DDBJ whole genome shotgun (WGS) entry which is preliminary data.</text>
</comment>
<evidence type="ECO:0000313" key="2">
    <source>
        <dbReference type="Proteomes" id="UP001250932"/>
    </source>
</evidence>
<sequence>MSGFLPFRISKNFDSVFFFGMGAGGLVNTLDIQDFNEFGSLPVGIIQ</sequence>
<dbReference type="RefSeq" id="WP_313831641.1">
    <property type="nucleotide sequence ID" value="NZ_JAQOUE010000001.1"/>
</dbReference>
<gene>
    <name evidence="1" type="ORF">PPG34_02925</name>
</gene>
<protein>
    <submittedName>
        <fullName evidence="1">Uncharacterized protein</fullName>
    </submittedName>
</protein>
<evidence type="ECO:0000313" key="1">
    <source>
        <dbReference type="EMBL" id="MDT7041286.1"/>
    </source>
</evidence>
<proteinExistence type="predicted"/>
<accession>A0ABU3K4I5</accession>
<dbReference type="EMBL" id="JAQOUE010000001">
    <property type="protein sequence ID" value="MDT7041286.1"/>
    <property type="molecule type" value="Genomic_DNA"/>
</dbReference>
<organism evidence="1 2">
    <name type="scientific">Candidatus Nitronereus thalassa</name>
    <dbReference type="NCBI Taxonomy" id="3020898"/>
    <lineage>
        <taxon>Bacteria</taxon>
        <taxon>Pseudomonadati</taxon>
        <taxon>Nitrospirota</taxon>
        <taxon>Nitrospiria</taxon>
        <taxon>Nitrospirales</taxon>
        <taxon>Nitrospiraceae</taxon>
        <taxon>Candidatus Nitronereus</taxon>
    </lineage>
</organism>
<dbReference type="Proteomes" id="UP001250932">
    <property type="component" value="Unassembled WGS sequence"/>
</dbReference>